<keyword evidence="2" id="KW-1185">Reference proteome</keyword>
<name>M0N2U8_9EURY</name>
<dbReference type="PATRIC" id="fig|1227457.3.peg.2667"/>
<dbReference type="Pfam" id="PF23421">
    <property type="entry name" value="DUF7109"/>
    <property type="match status" value="1"/>
</dbReference>
<accession>M0N2U8</accession>
<sequence>MELTHDELAGIVDLFGALSPSELATAGDELAFKRGADLDDPDVDAALAAYRLVAFDPDTIVERTTDDRLLAPGPTAFPALPDGAEDLPHILDVDACTPDRAALGAVVEERFRADAARAVAEDDHERIARLIDVSYDLETWAPIALDGVRDRLDAAAGD</sequence>
<dbReference type="InterPro" id="IPR055533">
    <property type="entry name" value="DUF7109"/>
</dbReference>
<organism evidence="1 2">
    <name type="scientific">Halococcus thailandensis JCM 13552</name>
    <dbReference type="NCBI Taxonomy" id="1227457"/>
    <lineage>
        <taxon>Archaea</taxon>
        <taxon>Methanobacteriati</taxon>
        <taxon>Methanobacteriota</taxon>
        <taxon>Stenosarchaea group</taxon>
        <taxon>Halobacteria</taxon>
        <taxon>Halobacteriales</taxon>
        <taxon>Halococcaceae</taxon>
        <taxon>Halococcus</taxon>
    </lineage>
</organism>
<dbReference type="EMBL" id="AOMF01000163">
    <property type="protein sequence ID" value="EMA51858.1"/>
    <property type="molecule type" value="Genomic_DNA"/>
</dbReference>
<dbReference type="eggNOG" id="arCOG04675">
    <property type="taxonomic scope" value="Archaea"/>
</dbReference>
<proteinExistence type="predicted"/>
<dbReference type="OrthoDB" id="214610at2157"/>
<dbReference type="Proteomes" id="UP000011680">
    <property type="component" value="Unassembled WGS sequence"/>
</dbReference>
<reference evidence="1 2" key="1">
    <citation type="journal article" date="2014" name="PLoS Genet.">
        <title>Phylogenetically driven sequencing of extremely halophilic archaea reveals strategies for static and dynamic osmo-response.</title>
        <authorList>
            <person name="Becker E.A."/>
            <person name="Seitzer P.M."/>
            <person name="Tritt A."/>
            <person name="Larsen D."/>
            <person name="Krusor M."/>
            <person name="Yao A.I."/>
            <person name="Wu D."/>
            <person name="Madern D."/>
            <person name="Eisen J.A."/>
            <person name="Darling A.E."/>
            <person name="Facciotti M.T."/>
        </authorList>
    </citation>
    <scope>NUCLEOTIDE SEQUENCE [LARGE SCALE GENOMIC DNA]</scope>
    <source>
        <strain evidence="1 2">JCM 13552</strain>
    </source>
</reference>
<protein>
    <submittedName>
        <fullName evidence="1">Uncharacterized protein</fullName>
    </submittedName>
</protein>
<dbReference type="AlphaFoldDB" id="M0N2U8"/>
<evidence type="ECO:0000313" key="1">
    <source>
        <dbReference type="EMBL" id="EMA51858.1"/>
    </source>
</evidence>
<evidence type="ECO:0000313" key="2">
    <source>
        <dbReference type="Proteomes" id="UP000011680"/>
    </source>
</evidence>
<comment type="caution">
    <text evidence="1">The sequence shown here is derived from an EMBL/GenBank/DDBJ whole genome shotgun (WGS) entry which is preliminary data.</text>
</comment>
<gene>
    <name evidence="1" type="ORF">C451_13931</name>
</gene>
<dbReference type="RefSeq" id="WP_007741426.1">
    <property type="nucleotide sequence ID" value="NZ_AOMF01000163.1"/>
</dbReference>